<sequence>MKKNIKDVLNDLEDLLMMKSDLDAEIKKMESQVKEYMAQEQMDVLYGDKDQKVTYREIISNRFNTTLFKKEYGELYAQFQRPVRSFKFQFTY</sequence>
<dbReference type="EMBL" id="NFKM01000031">
    <property type="protein sequence ID" value="OUP55919.1"/>
    <property type="molecule type" value="Genomic_DNA"/>
</dbReference>
<name>A0A1Y4LK80_9FIRM</name>
<comment type="caution">
    <text evidence="2">The sequence shown here is derived from an EMBL/GenBank/DDBJ whole genome shotgun (WGS) entry which is preliminary data.</text>
</comment>
<organism evidence="2 3">
    <name type="scientific">Faecalitalea cylindroides</name>
    <dbReference type="NCBI Taxonomy" id="39483"/>
    <lineage>
        <taxon>Bacteria</taxon>
        <taxon>Bacillati</taxon>
        <taxon>Bacillota</taxon>
        <taxon>Erysipelotrichia</taxon>
        <taxon>Erysipelotrichales</taxon>
        <taxon>Erysipelotrichaceae</taxon>
        <taxon>Faecalitalea</taxon>
    </lineage>
</organism>
<evidence type="ECO:0000313" key="3">
    <source>
        <dbReference type="Proteomes" id="UP000195447"/>
    </source>
</evidence>
<dbReference type="RefSeq" id="WP_087159215.1">
    <property type="nucleotide sequence ID" value="NZ_NFKM01000031.1"/>
</dbReference>
<gene>
    <name evidence="2" type="ORF">B5F14_10000</name>
</gene>
<proteinExistence type="predicted"/>
<keyword evidence="1" id="KW-0175">Coiled coil</keyword>
<evidence type="ECO:0000256" key="1">
    <source>
        <dbReference type="SAM" id="Coils"/>
    </source>
</evidence>
<keyword evidence="3" id="KW-1185">Reference proteome</keyword>
<reference evidence="3" key="1">
    <citation type="submission" date="2017-04" db="EMBL/GenBank/DDBJ databases">
        <title>Function of individual gut microbiota members based on whole genome sequencing of pure cultures obtained from chicken caecum.</title>
        <authorList>
            <person name="Medvecky M."/>
            <person name="Cejkova D."/>
            <person name="Polansky O."/>
            <person name="Karasova D."/>
            <person name="Kubasova T."/>
            <person name="Cizek A."/>
            <person name="Rychlik I."/>
        </authorList>
    </citation>
    <scope>NUCLEOTIDE SEQUENCE [LARGE SCALE GENOMIC DNA]</scope>
    <source>
        <strain evidence="3">An178</strain>
    </source>
</reference>
<feature type="coiled-coil region" evidence="1">
    <location>
        <begin position="12"/>
        <end position="39"/>
    </location>
</feature>
<dbReference type="AlphaFoldDB" id="A0A1Y4LK80"/>
<dbReference type="Proteomes" id="UP000195447">
    <property type="component" value="Unassembled WGS sequence"/>
</dbReference>
<protein>
    <submittedName>
        <fullName evidence="2">Uncharacterized protein</fullName>
    </submittedName>
</protein>
<accession>A0A1Y4LK80</accession>
<evidence type="ECO:0000313" key="2">
    <source>
        <dbReference type="EMBL" id="OUP55919.1"/>
    </source>
</evidence>